<proteinExistence type="predicted"/>
<gene>
    <name evidence="1" type="ORF">E5676_scaffold49G00070</name>
</gene>
<sequence length="188" mass="21314">MTKILELLTTKRGNGVTGTSSHVEIDLNQTDDTPAFPLGFTPQMMSSPHLAEDGRKVSEDQGSKRRLEFLEERLGAIKDADVYMDVDALRLCLIADVIPPKFKTPDFEKYNGTMCPKSHLVMYYQKMSGYAHDDKLLIHCFEDSLVSPASRRCMHLDGSQVHGWKDLVDAFLKQYKYNIDMASNHLDL</sequence>
<dbReference type="PANTHER" id="PTHR33223:SF8">
    <property type="entry name" value="OS04G0172440 PROTEIN"/>
    <property type="match status" value="1"/>
</dbReference>
<dbReference type="AlphaFoldDB" id="A0A5D3BT26"/>
<reference evidence="1 2" key="1">
    <citation type="submission" date="2019-08" db="EMBL/GenBank/DDBJ databases">
        <title>Draft genome sequences of two oriental melons (Cucumis melo L. var makuwa).</title>
        <authorList>
            <person name="Kwon S.-Y."/>
        </authorList>
    </citation>
    <scope>NUCLEOTIDE SEQUENCE [LARGE SCALE GENOMIC DNA]</scope>
    <source>
        <strain evidence="2">cv. Chang Bougi</strain>
        <tissue evidence="1">Leaf</tissue>
    </source>
</reference>
<dbReference type="Proteomes" id="UP000321947">
    <property type="component" value="Unassembled WGS sequence"/>
</dbReference>
<protein>
    <submittedName>
        <fullName evidence="1">Gag-pro-like protein</fullName>
    </submittedName>
</protein>
<comment type="caution">
    <text evidence="1">The sequence shown here is derived from an EMBL/GenBank/DDBJ whole genome shotgun (WGS) entry which is preliminary data.</text>
</comment>
<evidence type="ECO:0000313" key="1">
    <source>
        <dbReference type="EMBL" id="TYK01229.1"/>
    </source>
</evidence>
<evidence type="ECO:0000313" key="2">
    <source>
        <dbReference type="Proteomes" id="UP000321947"/>
    </source>
</evidence>
<dbReference type="EMBL" id="SSTD01016279">
    <property type="protein sequence ID" value="TYK01229.1"/>
    <property type="molecule type" value="Genomic_DNA"/>
</dbReference>
<dbReference type="PANTHER" id="PTHR33223">
    <property type="entry name" value="CCHC-TYPE DOMAIN-CONTAINING PROTEIN"/>
    <property type="match status" value="1"/>
</dbReference>
<name>A0A5D3BT26_CUCMM</name>
<accession>A0A5D3BT26</accession>
<organism evidence="1 2">
    <name type="scientific">Cucumis melo var. makuwa</name>
    <name type="common">Oriental melon</name>
    <dbReference type="NCBI Taxonomy" id="1194695"/>
    <lineage>
        <taxon>Eukaryota</taxon>
        <taxon>Viridiplantae</taxon>
        <taxon>Streptophyta</taxon>
        <taxon>Embryophyta</taxon>
        <taxon>Tracheophyta</taxon>
        <taxon>Spermatophyta</taxon>
        <taxon>Magnoliopsida</taxon>
        <taxon>eudicotyledons</taxon>
        <taxon>Gunneridae</taxon>
        <taxon>Pentapetalae</taxon>
        <taxon>rosids</taxon>
        <taxon>fabids</taxon>
        <taxon>Cucurbitales</taxon>
        <taxon>Cucurbitaceae</taxon>
        <taxon>Benincaseae</taxon>
        <taxon>Cucumis</taxon>
    </lineage>
</organism>